<organism evidence="1 2">
    <name type="scientific">Fluviicoccus keumensis</name>
    <dbReference type="NCBI Taxonomy" id="1435465"/>
    <lineage>
        <taxon>Bacteria</taxon>
        <taxon>Pseudomonadati</taxon>
        <taxon>Pseudomonadota</taxon>
        <taxon>Gammaproteobacteria</taxon>
        <taxon>Moraxellales</taxon>
        <taxon>Moraxellaceae</taxon>
        <taxon>Fluviicoccus</taxon>
    </lineage>
</organism>
<evidence type="ECO:0000313" key="2">
    <source>
        <dbReference type="Proteomes" id="UP000292423"/>
    </source>
</evidence>
<protein>
    <submittedName>
        <fullName evidence="1">Uncharacterized protein</fullName>
    </submittedName>
</protein>
<gene>
    <name evidence="1" type="ORF">EV700_3279</name>
</gene>
<comment type="caution">
    <text evidence="1">The sequence shown here is derived from an EMBL/GenBank/DDBJ whole genome shotgun (WGS) entry which is preliminary data.</text>
</comment>
<dbReference type="Proteomes" id="UP000292423">
    <property type="component" value="Unassembled WGS sequence"/>
</dbReference>
<reference evidence="1 2" key="1">
    <citation type="submission" date="2019-02" db="EMBL/GenBank/DDBJ databases">
        <title>Genomic Encyclopedia of Type Strains, Phase IV (KMG-IV): sequencing the most valuable type-strain genomes for metagenomic binning, comparative biology and taxonomic classification.</title>
        <authorList>
            <person name="Goeker M."/>
        </authorList>
    </citation>
    <scope>NUCLEOTIDE SEQUENCE [LARGE SCALE GENOMIC DNA]</scope>
    <source>
        <strain evidence="1 2">DSM 105135</strain>
    </source>
</reference>
<dbReference type="AlphaFoldDB" id="A0A4Q7YHC2"/>
<sequence>MGVGNYYLSHAQTVYVDMWDVYSSDEPDTRWDYQQLVDNILEVLSPAYRPRHLQGVWLDRERKLLAESDHFRISLVEWESYFAVNIETAICPESRRRLPRGGLLEEAMAIFERLNARYPLWVRDTGWTSMPYSVQQLVSCSDRMPV</sequence>
<dbReference type="EMBL" id="SHKX01000017">
    <property type="protein sequence ID" value="RZU36807.1"/>
    <property type="molecule type" value="Genomic_DNA"/>
</dbReference>
<proteinExistence type="predicted"/>
<name>A0A4Q7YHC2_9GAMM</name>
<evidence type="ECO:0000313" key="1">
    <source>
        <dbReference type="EMBL" id="RZU36807.1"/>
    </source>
</evidence>
<accession>A0A4Q7YHC2</accession>
<keyword evidence="2" id="KW-1185">Reference proteome</keyword>